<dbReference type="HOGENOM" id="CLU_292614_0_0_1"/>
<protein>
    <submittedName>
        <fullName evidence="2 3">Uncharacterized protein</fullName>
    </submittedName>
</protein>
<keyword evidence="4" id="KW-1185">Reference proteome</keyword>
<reference evidence="3" key="3">
    <citation type="submission" date="2015-06" db="UniProtKB">
        <authorList>
            <consortium name="EnsemblMetazoa"/>
        </authorList>
    </citation>
    <scope>IDENTIFICATION</scope>
</reference>
<dbReference type="EMBL" id="KB096742">
    <property type="protein sequence ID" value="ESO02454.1"/>
    <property type="molecule type" value="Genomic_DNA"/>
</dbReference>
<feature type="region of interest" description="Disordered" evidence="1">
    <location>
        <begin position="295"/>
        <end position="357"/>
    </location>
</feature>
<dbReference type="GeneID" id="20211001"/>
<accession>T1FQA4</accession>
<reference evidence="4" key="1">
    <citation type="submission" date="2012-12" db="EMBL/GenBank/DDBJ databases">
        <authorList>
            <person name="Hellsten U."/>
            <person name="Grimwood J."/>
            <person name="Chapman J.A."/>
            <person name="Shapiro H."/>
            <person name="Aerts A."/>
            <person name="Otillar R.P."/>
            <person name="Terry A.Y."/>
            <person name="Boore J.L."/>
            <person name="Simakov O."/>
            <person name="Marletaz F."/>
            <person name="Cho S.-J."/>
            <person name="Edsinger-Gonzales E."/>
            <person name="Havlak P."/>
            <person name="Kuo D.-H."/>
            <person name="Larsson T."/>
            <person name="Lv J."/>
            <person name="Arendt D."/>
            <person name="Savage R."/>
            <person name="Osoegawa K."/>
            <person name="de Jong P."/>
            <person name="Lindberg D.R."/>
            <person name="Seaver E.C."/>
            <person name="Weisblat D.A."/>
            <person name="Putnam N.H."/>
            <person name="Grigoriev I.V."/>
            <person name="Rokhsar D.S."/>
        </authorList>
    </citation>
    <scope>NUCLEOTIDE SEQUENCE</scope>
</reference>
<feature type="region of interest" description="Disordered" evidence="1">
    <location>
        <begin position="81"/>
        <end position="128"/>
    </location>
</feature>
<organism evidence="3 4">
    <name type="scientific">Helobdella robusta</name>
    <name type="common">Californian leech</name>
    <dbReference type="NCBI Taxonomy" id="6412"/>
    <lineage>
        <taxon>Eukaryota</taxon>
        <taxon>Metazoa</taxon>
        <taxon>Spiralia</taxon>
        <taxon>Lophotrochozoa</taxon>
        <taxon>Annelida</taxon>
        <taxon>Clitellata</taxon>
        <taxon>Hirudinea</taxon>
        <taxon>Rhynchobdellida</taxon>
        <taxon>Glossiphoniidae</taxon>
        <taxon>Helobdella</taxon>
    </lineage>
</organism>
<dbReference type="RefSeq" id="XP_009019862.1">
    <property type="nucleotide sequence ID" value="XM_009021614.1"/>
</dbReference>
<dbReference type="EMBL" id="AMQM01000889">
    <property type="status" value="NOT_ANNOTATED_CDS"/>
    <property type="molecule type" value="Genomic_DNA"/>
</dbReference>
<dbReference type="CTD" id="20211001"/>
<feature type="compositionally biased region" description="Polar residues" evidence="1">
    <location>
        <begin position="19"/>
        <end position="41"/>
    </location>
</feature>
<evidence type="ECO:0000313" key="2">
    <source>
        <dbReference type="EMBL" id="ESO02454.1"/>
    </source>
</evidence>
<reference evidence="2 4" key="2">
    <citation type="journal article" date="2013" name="Nature">
        <title>Insights into bilaterian evolution from three spiralian genomes.</title>
        <authorList>
            <person name="Simakov O."/>
            <person name="Marletaz F."/>
            <person name="Cho S.J."/>
            <person name="Edsinger-Gonzales E."/>
            <person name="Havlak P."/>
            <person name="Hellsten U."/>
            <person name="Kuo D.H."/>
            <person name="Larsson T."/>
            <person name="Lv J."/>
            <person name="Arendt D."/>
            <person name="Savage R."/>
            <person name="Osoegawa K."/>
            <person name="de Jong P."/>
            <person name="Grimwood J."/>
            <person name="Chapman J.A."/>
            <person name="Shapiro H."/>
            <person name="Aerts A."/>
            <person name="Otillar R.P."/>
            <person name="Terry A.Y."/>
            <person name="Boore J.L."/>
            <person name="Grigoriev I.V."/>
            <person name="Lindberg D.R."/>
            <person name="Seaver E.C."/>
            <person name="Weisblat D.A."/>
            <person name="Putnam N.H."/>
            <person name="Rokhsar D.S."/>
        </authorList>
    </citation>
    <scope>NUCLEOTIDE SEQUENCE</scope>
</reference>
<dbReference type="EnsemblMetazoa" id="HelroT188711">
    <property type="protein sequence ID" value="HelroP188711"/>
    <property type="gene ID" value="HelroG188711"/>
</dbReference>
<feature type="compositionally biased region" description="Polar residues" evidence="1">
    <location>
        <begin position="295"/>
        <end position="319"/>
    </location>
</feature>
<dbReference type="AlphaFoldDB" id="T1FQA4"/>
<feature type="region of interest" description="Disordered" evidence="1">
    <location>
        <begin position="170"/>
        <end position="253"/>
    </location>
</feature>
<name>T1FQA4_HELRO</name>
<gene>
    <name evidence="3" type="primary">20211001</name>
    <name evidence="2" type="ORF">HELRODRAFT_188711</name>
</gene>
<sequence length="1041" mass="113151">MSQELNTNNSNTANKNVTFSNSPNDLQQQQQHSPAISNKRYNSSNNNSAIPKRGSRKKTLSLNPEEREALENLVEEVIIDGGMGDSESGSSDDDDGLQNNVSPSKKSQDDSQSDSASGELKPVNYKMPKKYYPGQLKVALKHMTDLPPRFSRKLKKAEKYLELNASHRKVLAASSSIKEEDEEDNSNISISTISTSTPNSFSHTTSSGHDESSPSSNCDVANSSFNAISFNNNNNNNSSNKLKPVRDRPQKDDLKKTIRSLLTDLDQYVDESDRASISLDLPGAVSCSDLEKDSLQQMSTTQVSPASLGNTDQNNNKKSYSIKGRLEHSPGYPSDRKSKKNVIHDNLPSSKERHSHAAHNCAAGLSPNYYPHMSNISSPISSSKYNQIGTVSSNLSYQSGSLSIASTSDNLSSSFNKSDSKPVGFKVQEYSSANSSFIDTNSSPFVMPVTQLVPSLIPPNLTFPQTPQGPYGYSTPPSHYSTPAQVSFDSNSMKYEPQFSGYIDYSMGGIICPPQMNSVMPNEVVCPNYSVGFQMTPVVFRQMGSPPQGMQNTYSYTSTPGRFVNQFSFPPPALTCAQTVSNNMTLSQQSMHQSTALPNILNLDMSVATSNFKNKPIDKCSLLPPSGLNKLNSPKIQPVTNFQKGMNAGCLNDSGGSLSNRSREMDEVVNLENVANKQMILSISTPSLLMDSDSNKFISCHENVTAATTAATTAAATSAALADDATKNKKDESLMKGKEEVSYLKTTFAEDMGAIKSIINSTPMSDPHKKKNSLLLMTPTPVHPPPNIQPKSVDAPKVPGNVHFDMADVGKATSSALKQFHHGKCHMSAQSEASSEAAAATAAPRHGKCHQMKHAPKQLIFSSMSTSNKTLNHSPYESSVNQIKPPPLSYSLQSMSMPAAASTPQKCLQSLGNSYHTTLTEQPTANKLDTLVNGQHNNTLVSNTTTLNDVSETARKETLLSFSDIPQVREKRSDIQLLNCPPHNPCLGYKLDAEEDCSGMIVKLDEAFIEGLINLFIKDKNDGRDEEIKTSSMISFALCFV</sequence>
<dbReference type="Proteomes" id="UP000015101">
    <property type="component" value="Unassembled WGS sequence"/>
</dbReference>
<evidence type="ECO:0000313" key="3">
    <source>
        <dbReference type="EnsemblMetazoa" id="HelroP188711"/>
    </source>
</evidence>
<dbReference type="KEGG" id="hro:HELRODRAFT_188711"/>
<dbReference type="InParanoid" id="T1FQA4"/>
<feature type="compositionally biased region" description="Low complexity" evidence="1">
    <location>
        <begin position="186"/>
        <end position="202"/>
    </location>
</feature>
<evidence type="ECO:0000313" key="4">
    <source>
        <dbReference type="Proteomes" id="UP000015101"/>
    </source>
</evidence>
<evidence type="ECO:0000256" key="1">
    <source>
        <dbReference type="SAM" id="MobiDB-lite"/>
    </source>
</evidence>
<feature type="compositionally biased region" description="Polar residues" evidence="1">
    <location>
        <begin position="203"/>
        <end position="220"/>
    </location>
</feature>
<feature type="compositionally biased region" description="Basic and acidic residues" evidence="1">
    <location>
        <begin position="244"/>
        <end position="253"/>
    </location>
</feature>
<feature type="compositionally biased region" description="Low complexity" evidence="1">
    <location>
        <begin position="221"/>
        <end position="240"/>
    </location>
</feature>
<feature type="region of interest" description="Disordered" evidence="1">
    <location>
        <begin position="1"/>
        <end position="68"/>
    </location>
</feature>
<proteinExistence type="predicted"/>
<feature type="compositionally biased region" description="Low complexity" evidence="1">
    <location>
        <begin position="1"/>
        <end position="18"/>
    </location>
</feature>